<evidence type="ECO:0000256" key="4">
    <source>
        <dbReference type="ARBA" id="ARBA00023014"/>
    </source>
</evidence>
<evidence type="ECO:0000256" key="2">
    <source>
        <dbReference type="ARBA" id="ARBA00022723"/>
    </source>
</evidence>
<evidence type="ECO:0000259" key="5">
    <source>
        <dbReference type="Pfam" id="PF04055"/>
    </source>
</evidence>
<dbReference type="InterPro" id="IPR058240">
    <property type="entry name" value="rSAM_sf"/>
</dbReference>
<feature type="non-terminal residue" evidence="6">
    <location>
        <position position="195"/>
    </location>
</feature>
<dbReference type="GO" id="GO:0003824">
    <property type="term" value="F:catalytic activity"/>
    <property type="evidence" value="ECO:0007669"/>
    <property type="project" value="InterPro"/>
</dbReference>
<evidence type="ECO:0000256" key="3">
    <source>
        <dbReference type="ARBA" id="ARBA00023004"/>
    </source>
</evidence>
<dbReference type="SFLD" id="SFLDS00029">
    <property type="entry name" value="Radical_SAM"/>
    <property type="match status" value="1"/>
</dbReference>
<evidence type="ECO:0000313" key="6">
    <source>
        <dbReference type="EMBL" id="KKL61612.1"/>
    </source>
</evidence>
<name>A0A0F9GEJ5_9ZZZZ</name>
<protein>
    <recommendedName>
        <fullName evidence="5">Radical SAM core domain-containing protein</fullName>
    </recommendedName>
</protein>
<dbReference type="PANTHER" id="PTHR11228:SF7">
    <property type="entry name" value="PQQA PEPTIDE CYCLASE"/>
    <property type="match status" value="1"/>
</dbReference>
<dbReference type="InterPro" id="IPR050377">
    <property type="entry name" value="Radical_SAM_PqqE_MftC-like"/>
</dbReference>
<dbReference type="AlphaFoldDB" id="A0A0F9GEJ5"/>
<dbReference type="SFLD" id="SFLDG01067">
    <property type="entry name" value="SPASM/twitch_domain_containing"/>
    <property type="match status" value="1"/>
</dbReference>
<keyword evidence="3" id="KW-0408">Iron</keyword>
<dbReference type="GO" id="GO:0051536">
    <property type="term" value="F:iron-sulfur cluster binding"/>
    <property type="evidence" value="ECO:0007669"/>
    <property type="project" value="UniProtKB-KW"/>
</dbReference>
<dbReference type="EMBL" id="LAZR01028766">
    <property type="protein sequence ID" value="KKL61612.1"/>
    <property type="molecule type" value="Genomic_DNA"/>
</dbReference>
<keyword evidence="4" id="KW-0411">Iron-sulfur</keyword>
<evidence type="ECO:0000256" key="1">
    <source>
        <dbReference type="ARBA" id="ARBA00022691"/>
    </source>
</evidence>
<dbReference type="SUPFAM" id="SSF102114">
    <property type="entry name" value="Radical SAM enzymes"/>
    <property type="match status" value="1"/>
</dbReference>
<sequence>MALGPFNPQHKLLWHHEKASALLRGERIWPVMAELDCASHCNQACKWCSFLPIHTFGLLSWEVLDKLLHDFQDVGLRAINWTGGGEPTLNPNLGRALILAKKLGIENGLYSNGQLLTKELCNEIVMSNVWFRLSLDAGNAATYSTLHRTKPKVFDSILRSLRYMVRVREETNSPITLGAGMLVCRENVEEIRQAV</sequence>
<dbReference type="InterPro" id="IPR013785">
    <property type="entry name" value="Aldolase_TIM"/>
</dbReference>
<keyword evidence="1" id="KW-0949">S-adenosyl-L-methionine</keyword>
<dbReference type="GO" id="GO:0046872">
    <property type="term" value="F:metal ion binding"/>
    <property type="evidence" value="ECO:0007669"/>
    <property type="project" value="UniProtKB-KW"/>
</dbReference>
<feature type="domain" description="Radical SAM core" evidence="5">
    <location>
        <begin position="40"/>
        <end position="193"/>
    </location>
</feature>
<dbReference type="InterPro" id="IPR007197">
    <property type="entry name" value="rSAM"/>
</dbReference>
<gene>
    <name evidence="6" type="ORF">LCGC14_2193530</name>
</gene>
<organism evidence="6">
    <name type="scientific">marine sediment metagenome</name>
    <dbReference type="NCBI Taxonomy" id="412755"/>
    <lineage>
        <taxon>unclassified sequences</taxon>
        <taxon>metagenomes</taxon>
        <taxon>ecological metagenomes</taxon>
    </lineage>
</organism>
<proteinExistence type="predicted"/>
<dbReference type="CDD" id="cd01335">
    <property type="entry name" value="Radical_SAM"/>
    <property type="match status" value="1"/>
</dbReference>
<comment type="caution">
    <text evidence="6">The sequence shown here is derived from an EMBL/GenBank/DDBJ whole genome shotgun (WGS) entry which is preliminary data.</text>
</comment>
<accession>A0A0F9GEJ5</accession>
<dbReference type="Gene3D" id="3.20.20.70">
    <property type="entry name" value="Aldolase class I"/>
    <property type="match status" value="1"/>
</dbReference>
<keyword evidence="2" id="KW-0479">Metal-binding</keyword>
<dbReference type="Pfam" id="PF04055">
    <property type="entry name" value="Radical_SAM"/>
    <property type="match status" value="1"/>
</dbReference>
<dbReference type="PANTHER" id="PTHR11228">
    <property type="entry name" value="RADICAL SAM DOMAIN PROTEIN"/>
    <property type="match status" value="1"/>
</dbReference>
<reference evidence="6" key="1">
    <citation type="journal article" date="2015" name="Nature">
        <title>Complex archaea that bridge the gap between prokaryotes and eukaryotes.</title>
        <authorList>
            <person name="Spang A."/>
            <person name="Saw J.H."/>
            <person name="Jorgensen S.L."/>
            <person name="Zaremba-Niedzwiedzka K."/>
            <person name="Martijn J."/>
            <person name="Lind A.E."/>
            <person name="van Eijk R."/>
            <person name="Schleper C."/>
            <person name="Guy L."/>
            <person name="Ettema T.J."/>
        </authorList>
    </citation>
    <scope>NUCLEOTIDE SEQUENCE</scope>
</reference>